<feature type="transmembrane region" description="Helical" evidence="5">
    <location>
        <begin position="119"/>
        <end position="140"/>
    </location>
</feature>
<proteinExistence type="predicted"/>
<comment type="subcellular location">
    <subcellularLocation>
        <location evidence="1">Membrane</location>
        <topology evidence="1">Multi-pass membrane protein</topology>
    </subcellularLocation>
</comment>
<feature type="transmembrane region" description="Helical" evidence="5">
    <location>
        <begin position="152"/>
        <end position="172"/>
    </location>
</feature>
<gene>
    <name evidence="6" type="ORF">FAK_38860</name>
</gene>
<keyword evidence="3 5" id="KW-1133">Transmembrane helix</keyword>
<reference evidence="7" key="1">
    <citation type="journal article" date="2023" name="Arch. Microbiol.">
        <title>Desulfoferula mesophilus gen. nov. sp. nov., a mesophilic sulfate-reducing bacterium isolated from a brackish lake sediment.</title>
        <authorList>
            <person name="Watanabe T."/>
            <person name="Yabe T."/>
            <person name="Tsuji J.M."/>
            <person name="Fukui M."/>
        </authorList>
    </citation>
    <scope>NUCLEOTIDE SEQUENCE [LARGE SCALE GENOMIC DNA]</scope>
    <source>
        <strain evidence="7">12FAK</strain>
    </source>
</reference>
<feature type="transmembrane region" description="Helical" evidence="5">
    <location>
        <begin position="240"/>
        <end position="260"/>
    </location>
</feature>
<feature type="transmembrane region" description="Helical" evidence="5">
    <location>
        <begin position="94"/>
        <end position="113"/>
    </location>
</feature>
<feature type="transmembrane region" description="Helical" evidence="5">
    <location>
        <begin position="52"/>
        <end position="73"/>
    </location>
</feature>
<protein>
    <submittedName>
        <fullName evidence="6">Transporter</fullName>
    </submittedName>
</protein>
<feature type="transmembrane region" description="Helical" evidence="5">
    <location>
        <begin position="267"/>
        <end position="286"/>
    </location>
</feature>
<feature type="transmembrane region" description="Helical" evidence="5">
    <location>
        <begin position="209"/>
        <end position="228"/>
    </location>
</feature>
<dbReference type="InterPro" id="IPR038665">
    <property type="entry name" value="Voltage-dep_anion_channel_sf"/>
</dbReference>
<dbReference type="PANTHER" id="PTHR37955">
    <property type="entry name" value="TELLURITE RESISTANCE PROTEIN TEHA"/>
    <property type="match status" value="1"/>
</dbReference>
<dbReference type="GO" id="GO:0046583">
    <property type="term" value="F:monoatomic cation efflux transmembrane transporter activity"/>
    <property type="evidence" value="ECO:0007669"/>
    <property type="project" value="TreeGrafter"/>
</dbReference>
<feature type="transmembrane region" description="Helical" evidence="5">
    <location>
        <begin position="21"/>
        <end position="40"/>
    </location>
</feature>
<dbReference type="RefSeq" id="WP_338603211.1">
    <property type="nucleotide sequence ID" value="NZ_AP028679.1"/>
</dbReference>
<dbReference type="Pfam" id="PF03595">
    <property type="entry name" value="SLAC1"/>
    <property type="match status" value="1"/>
</dbReference>
<dbReference type="Gene3D" id="1.50.10.150">
    <property type="entry name" value="Voltage-dependent anion channel"/>
    <property type="match status" value="1"/>
</dbReference>
<organism evidence="6 7">
    <name type="scientific">Desulfoferula mesophila</name>
    <dbReference type="NCBI Taxonomy" id="3058419"/>
    <lineage>
        <taxon>Bacteria</taxon>
        <taxon>Pseudomonadati</taxon>
        <taxon>Thermodesulfobacteriota</taxon>
        <taxon>Desulfarculia</taxon>
        <taxon>Desulfarculales</taxon>
        <taxon>Desulfarculaceae</taxon>
        <taxon>Desulfoferula</taxon>
    </lineage>
</organism>
<evidence type="ECO:0000256" key="3">
    <source>
        <dbReference type="ARBA" id="ARBA00022989"/>
    </source>
</evidence>
<dbReference type="AlphaFoldDB" id="A0AAU9ELQ8"/>
<evidence type="ECO:0000313" key="6">
    <source>
        <dbReference type="EMBL" id="BEQ16820.1"/>
    </source>
</evidence>
<feature type="transmembrane region" description="Helical" evidence="5">
    <location>
        <begin position="178"/>
        <end position="197"/>
    </location>
</feature>
<evidence type="ECO:0000256" key="4">
    <source>
        <dbReference type="ARBA" id="ARBA00023136"/>
    </source>
</evidence>
<dbReference type="Proteomes" id="UP001366166">
    <property type="component" value="Chromosome"/>
</dbReference>
<dbReference type="CDD" id="cd09323">
    <property type="entry name" value="TDT_SLAC1_like"/>
    <property type="match status" value="1"/>
</dbReference>
<evidence type="ECO:0000256" key="1">
    <source>
        <dbReference type="ARBA" id="ARBA00004141"/>
    </source>
</evidence>
<keyword evidence="2 5" id="KW-0812">Transmembrane</keyword>
<dbReference type="KEGG" id="dmp:FAK_38860"/>
<feature type="transmembrane region" description="Helical" evidence="5">
    <location>
        <begin position="292"/>
        <end position="314"/>
    </location>
</feature>
<sequence length="331" mass="37964">MAENSQLTATGEYNLSRLKNFPISFLAICLGLIGFTLAWQKAEEILETPFALSPYLLIFSIAVSLVVLGTYSLKIIRYFDEVKKEFNHPIKMNFYPILAKLFLIASIIFLGSNLALSKYLWWIGVVIQFIFTIVIMSAWIQHDKYKIQHINPSWFIPVVGCIIIPIAGVKHFSPELSWFFFSIGLFWWLILTTLVINRMIFHNPIPDKLMPTLFILFAPPVIGFISLTKLLGGLNPSGNLLYYFGLFLFILILFQIKLFFRIKFFLSWWAYSFPLDALAIGTLLMYHQSGLAFFKVAAIVILVILNLVILMLLIKTALAMKRRAICIEEVD</sequence>
<evidence type="ECO:0000256" key="2">
    <source>
        <dbReference type="ARBA" id="ARBA00022692"/>
    </source>
</evidence>
<name>A0AAU9ELQ8_9BACT</name>
<keyword evidence="7" id="KW-1185">Reference proteome</keyword>
<dbReference type="GO" id="GO:0005886">
    <property type="term" value="C:plasma membrane"/>
    <property type="evidence" value="ECO:0007669"/>
    <property type="project" value="TreeGrafter"/>
</dbReference>
<evidence type="ECO:0000256" key="5">
    <source>
        <dbReference type="SAM" id="Phobius"/>
    </source>
</evidence>
<dbReference type="PANTHER" id="PTHR37955:SF1">
    <property type="entry name" value="DEP DOMAIN-CONTAINING PROTEIN"/>
    <property type="match status" value="1"/>
</dbReference>
<accession>A0AAU9ELQ8</accession>
<dbReference type="EMBL" id="AP028679">
    <property type="protein sequence ID" value="BEQ16820.1"/>
    <property type="molecule type" value="Genomic_DNA"/>
</dbReference>
<dbReference type="InterPro" id="IPR052951">
    <property type="entry name" value="Tellurite_res_ion_channel"/>
</dbReference>
<evidence type="ECO:0000313" key="7">
    <source>
        <dbReference type="Proteomes" id="UP001366166"/>
    </source>
</evidence>
<keyword evidence="4 5" id="KW-0472">Membrane</keyword>
<dbReference type="InterPro" id="IPR004695">
    <property type="entry name" value="SLAC1/Mae1/Ssu1/TehA"/>
</dbReference>